<dbReference type="InterPro" id="IPR002410">
    <property type="entry name" value="Peptidase_S33"/>
</dbReference>
<evidence type="ECO:0000256" key="2">
    <source>
        <dbReference type="ARBA" id="ARBA00022801"/>
    </source>
</evidence>
<feature type="domain" description="AB hydrolase-1" evidence="4">
    <location>
        <begin position="111"/>
        <end position="357"/>
    </location>
</feature>
<dbReference type="EMBL" id="CP045921">
    <property type="protein sequence ID" value="QHN43092.1"/>
    <property type="molecule type" value="Genomic_DNA"/>
</dbReference>
<dbReference type="NCBIfam" id="TIGR01250">
    <property type="entry name" value="pro_imino_pep_2"/>
    <property type="match status" value="1"/>
</dbReference>
<dbReference type="InterPro" id="IPR050266">
    <property type="entry name" value="AB_hydrolase_sf"/>
</dbReference>
<gene>
    <name evidence="5" type="ORF">GII36_04520</name>
</gene>
<comment type="similarity">
    <text evidence="1">Belongs to the peptidase S33 family.</text>
</comment>
<evidence type="ECO:0000256" key="1">
    <source>
        <dbReference type="ARBA" id="ARBA00010088"/>
    </source>
</evidence>
<dbReference type="InterPro" id="IPR005945">
    <property type="entry name" value="Pro_imino_pep"/>
</dbReference>
<reference evidence="5" key="1">
    <citation type="journal article" date="2021" name="Nat. Microbiol.">
        <title>Cocultivation of an ultrasmall environmental parasitic bacterium with lytic ability against bacteria associated with wastewater foams.</title>
        <authorList>
            <person name="Batinovic S."/>
            <person name="Rose J.J.A."/>
            <person name="Ratcliffe J."/>
            <person name="Seviour R.J."/>
            <person name="Petrovski S."/>
        </authorList>
    </citation>
    <scope>NUCLEOTIDE SEQUENCE</scope>
    <source>
        <strain evidence="5">JR1</strain>
    </source>
</reference>
<dbReference type="Proteomes" id="UP001059824">
    <property type="component" value="Chromosome"/>
</dbReference>
<sequence>MAGSIMPRPARNPRRFSRISSKSGPPKPPRPRPNACACSNSCANILYAPFCDNDISLTILSIINDISLCQAILRKSAPGYTGDMTTEENYLTRNGHSTWYQVHGAEQPGTPLIVLHGGPGFPHNALRTHIALAERGYPVVLYDQLGCGKSDRPDDPSLWTVEFFVEELEALRQHLGYEVVNLIGGSWGGSLLFEYALKYPQYVHKLVAHSPLVDTHLWVAEADRLKDELPDGQGVRMRELERRGETEGEEYTRLSDLFDDHFVLRVPKDQDVLDAIAGMGAQVYHTMWGPSEAHATGNLKDWSVLDRLSQISQPTLLVSGRYDEATPRQMQEIVRRIPDIRWELFEHSSHSANLEEPEKFLRVVGEFLGEKGT</sequence>
<dbReference type="PRINTS" id="PR00793">
    <property type="entry name" value="PROAMNOPTASE"/>
</dbReference>
<dbReference type="Gene3D" id="3.40.50.1820">
    <property type="entry name" value="alpha/beta hydrolase"/>
    <property type="match status" value="1"/>
</dbReference>
<dbReference type="GO" id="GO:0008233">
    <property type="term" value="F:peptidase activity"/>
    <property type="evidence" value="ECO:0007669"/>
    <property type="project" value="InterPro"/>
</dbReference>
<evidence type="ECO:0000313" key="6">
    <source>
        <dbReference type="Proteomes" id="UP001059824"/>
    </source>
</evidence>
<evidence type="ECO:0000313" key="5">
    <source>
        <dbReference type="EMBL" id="QHN43092.1"/>
    </source>
</evidence>
<dbReference type="InterPro" id="IPR029058">
    <property type="entry name" value="AB_hydrolase_fold"/>
</dbReference>
<dbReference type="PANTHER" id="PTHR43798">
    <property type="entry name" value="MONOACYLGLYCEROL LIPASE"/>
    <property type="match status" value="1"/>
</dbReference>
<dbReference type="Pfam" id="PF00561">
    <property type="entry name" value="Abhydrolase_1"/>
    <property type="match status" value="1"/>
</dbReference>
<protein>
    <submittedName>
        <fullName evidence="5">Proline iminopeptidase-family hydrolase</fullName>
    </submittedName>
</protein>
<dbReference type="KEGG" id="mama:GII36_04520"/>
<proteinExistence type="inferred from homology"/>
<evidence type="ECO:0000259" key="4">
    <source>
        <dbReference type="Pfam" id="PF00561"/>
    </source>
</evidence>
<organism evidence="5 6">
    <name type="scientific">Candidatus Mycosynbacter amalyticus</name>
    <dbReference type="NCBI Taxonomy" id="2665156"/>
    <lineage>
        <taxon>Bacteria</taxon>
        <taxon>Candidatus Saccharimonadota</taxon>
        <taxon>Candidatus Saccharimonadota incertae sedis</taxon>
        <taxon>Candidatus Mycosynbacter</taxon>
    </lineage>
</organism>
<keyword evidence="6" id="KW-1185">Reference proteome</keyword>
<keyword evidence="2 5" id="KW-0378">Hydrolase</keyword>
<feature type="region of interest" description="Disordered" evidence="3">
    <location>
        <begin position="1"/>
        <end position="33"/>
    </location>
</feature>
<dbReference type="GO" id="GO:0016020">
    <property type="term" value="C:membrane"/>
    <property type="evidence" value="ECO:0007669"/>
    <property type="project" value="TreeGrafter"/>
</dbReference>
<name>A0A857MND6_9BACT</name>
<evidence type="ECO:0000256" key="3">
    <source>
        <dbReference type="SAM" id="MobiDB-lite"/>
    </source>
</evidence>
<accession>A0A857MND6</accession>
<dbReference type="PRINTS" id="PR00111">
    <property type="entry name" value="ABHYDROLASE"/>
</dbReference>
<dbReference type="AlphaFoldDB" id="A0A857MND6"/>
<dbReference type="SUPFAM" id="SSF53474">
    <property type="entry name" value="alpha/beta-Hydrolases"/>
    <property type="match status" value="1"/>
</dbReference>
<dbReference type="InterPro" id="IPR000073">
    <property type="entry name" value="AB_hydrolase_1"/>
</dbReference>
<dbReference type="PANTHER" id="PTHR43798:SF27">
    <property type="entry name" value="HYDROLASE ALPHA_BETA HYDROLASE FOLD FAMILY"/>
    <property type="match status" value="1"/>
</dbReference>
<dbReference type="GO" id="GO:0006508">
    <property type="term" value="P:proteolysis"/>
    <property type="evidence" value="ECO:0007669"/>
    <property type="project" value="InterPro"/>
</dbReference>